<proteinExistence type="predicted"/>
<name>A0ABV0AH73_9ACTN</name>
<keyword evidence="3" id="KW-1185">Reference proteome</keyword>
<feature type="compositionally biased region" description="Polar residues" evidence="1">
    <location>
        <begin position="76"/>
        <end position="87"/>
    </location>
</feature>
<accession>A0ABV0AH73</accession>
<dbReference type="RefSeq" id="WP_346223757.1">
    <property type="nucleotide sequence ID" value="NZ_JBDJAW010000001.1"/>
</dbReference>
<organism evidence="2 3">
    <name type="scientific">Microbispora maris</name>
    <dbReference type="NCBI Taxonomy" id="3144104"/>
    <lineage>
        <taxon>Bacteria</taxon>
        <taxon>Bacillati</taxon>
        <taxon>Actinomycetota</taxon>
        <taxon>Actinomycetes</taxon>
        <taxon>Streptosporangiales</taxon>
        <taxon>Streptosporangiaceae</taxon>
        <taxon>Microbispora</taxon>
    </lineage>
</organism>
<protein>
    <submittedName>
        <fullName evidence="2">Uncharacterized protein</fullName>
    </submittedName>
</protein>
<dbReference type="Proteomes" id="UP001447516">
    <property type="component" value="Unassembled WGS sequence"/>
</dbReference>
<evidence type="ECO:0000256" key="1">
    <source>
        <dbReference type="SAM" id="MobiDB-lite"/>
    </source>
</evidence>
<reference evidence="2 3" key="1">
    <citation type="submission" date="2024-05" db="EMBL/GenBank/DDBJ databases">
        <title>Microbispora sp.ZYX-F-249.</title>
        <authorList>
            <person name="Xie H."/>
        </authorList>
    </citation>
    <scope>NUCLEOTIDE SEQUENCE [LARGE SCALE GENOMIC DNA]</scope>
    <source>
        <strain evidence="2 3">ZYX-F-249</strain>
    </source>
</reference>
<dbReference type="EMBL" id="JBDJAW010000001">
    <property type="protein sequence ID" value="MEN3533883.1"/>
    <property type="molecule type" value="Genomic_DNA"/>
</dbReference>
<comment type="caution">
    <text evidence="2">The sequence shown here is derived from an EMBL/GenBank/DDBJ whole genome shotgun (WGS) entry which is preliminary data.</text>
</comment>
<evidence type="ECO:0000313" key="3">
    <source>
        <dbReference type="Proteomes" id="UP001447516"/>
    </source>
</evidence>
<sequence>MNRLPEPRSHDGWRILRSDAGRLWATRDRPFGRAAEMAGAFRTVDADDLGQLHAKIAQQERIADTALSGSEGIARSDTSVNPQALPH</sequence>
<gene>
    <name evidence="2" type="ORF">AAH991_02115</name>
</gene>
<evidence type="ECO:0000313" key="2">
    <source>
        <dbReference type="EMBL" id="MEN3533883.1"/>
    </source>
</evidence>
<feature type="region of interest" description="Disordered" evidence="1">
    <location>
        <begin position="66"/>
        <end position="87"/>
    </location>
</feature>